<proteinExistence type="predicted"/>
<evidence type="ECO:0000313" key="2">
    <source>
        <dbReference type="Proteomes" id="UP000887578"/>
    </source>
</evidence>
<feature type="chain" id="PRO_5037755121" evidence="1">
    <location>
        <begin position="19"/>
        <end position="271"/>
    </location>
</feature>
<reference evidence="3" key="1">
    <citation type="submission" date="2022-11" db="UniProtKB">
        <authorList>
            <consortium name="WormBaseParasite"/>
        </authorList>
    </citation>
    <scope>IDENTIFICATION</scope>
</reference>
<protein>
    <submittedName>
        <fullName evidence="3">Uncharacterized protein</fullName>
    </submittedName>
</protein>
<keyword evidence="1" id="KW-0732">Signal</keyword>
<evidence type="ECO:0000313" key="3">
    <source>
        <dbReference type="WBParaSite" id="PDA_v2.g907.t1"/>
    </source>
</evidence>
<sequence length="271" mass="30951">MLWSMILFFFLLAATTNTVVDSVKSNYFKKIVIEYSGHKYINPYAFSEMNFTLETSVVEDFYFTARKDDCYIIPIKMYLSTSSPSTNVLCDANRNIMKCETLLHEDVDSVPRLKDHQLDLYGGYDVAGLNFSKEGSKYLLKISSVFTPAYDTTLCTFLTEWPSAVNLQDIQGQVPEYPENFDICEQSCDSLKNETGVKFGSKGTVEFTMALLDKEKEYKLLHSFGYFSPIFTIKGSDSCTKYSTKITFNKESLTFTRDGEKIDIETCMFLV</sequence>
<accession>A0A914QYU0</accession>
<name>A0A914QYU0_9BILA</name>
<organism evidence="2 3">
    <name type="scientific">Panagrolaimus davidi</name>
    <dbReference type="NCBI Taxonomy" id="227884"/>
    <lineage>
        <taxon>Eukaryota</taxon>
        <taxon>Metazoa</taxon>
        <taxon>Ecdysozoa</taxon>
        <taxon>Nematoda</taxon>
        <taxon>Chromadorea</taxon>
        <taxon>Rhabditida</taxon>
        <taxon>Tylenchina</taxon>
        <taxon>Panagrolaimomorpha</taxon>
        <taxon>Panagrolaimoidea</taxon>
        <taxon>Panagrolaimidae</taxon>
        <taxon>Panagrolaimus</taxon>
    </lineage>
</organism>
<dbReference type="AlphaFoldDB" id="A0A914QYU0"/>
<dbReference type="Proteomes" id="UP000887578">
    <property type="component" value="Unplaced"/>
</dbReference>
<evidence type="ECO:0000256" key="1">
    <source>
        <dbReference type="SAM" id="SignalP"/>
    </source>
</evidence>
<keyword evidence="2" id="KW-1185">Reference proteome</keyword>
<dbReference type="WBParaSite" id="PDA_v2.g907.t1">
    <property type="protein sequence ID" value="PDA_v2.g907.t1"/>
    <property type="gene ID" value="PDA_v2.g907"/>
</dbReference>
<feature type="signal peptide" evidence="1">
    <location>
        <begin position="1"/>
        <end position="18"/>
    </location>
</feature>